<evidence type="ECO:0000313" key="1">
    <source>
        <dbReference type="EMBL" id="ARU58852.1"/>
    </source>
</evidence>
<dbReference type="InterPro" id="IPR017734">
    <property type="entry name" value="T6SS_SciN"/>
</dbReference>
<dbReference type="NCBIfam" id="TIGR03352">
    <property type="entry name" value="VI_chp_3"/>
    <property type="match status" value="1"/>
</dbReference>
<organism evidence="1 2">
    <name type="scientific">Oleiphilus messinensis</name>
    <dbReference type="NCBI Taxonomy" id="141451"/>
    <lineage>
        <taxon>Bacteria</taxon>
        <taxon>Pseudomonadati</taxon>
        <taxon>Pseudomonadota</taxon>
        <taxon>Gammaproteobacteria</taxon>
        <taxon>Oceanospirillales</taxon>
        <taxon>Oleiphilaceae</taxon>
        <taxon>Oleiphilus</taxon>
    </lineage>
</organism>
<gene>
    <name evidence="1" type="ORF">OLMES_4864</name>
</gene>
<keyword evidence="2" id="KW-1185">Reference proteome</keyword>
<dbReference type="Proteomes" id="UP000196027">
    <property type="component" value="Chromosome"/>
</dbReference>
<protein>
    <submittedName>
        <fullName evidence="1">Type VI secretion system protein</fullName>
    </submittedName>
</protein>
<evidence type="ECO:0000313" key="2">
    <source>
        <dbReference type="Proteomes" id="UP000196027"/>
    </source>
</evidence>
<dbReference type="AlphaFoldDB" id="A0A1Y0IEB9"/>
<reference evidence="1 2" key="1">
    <citation type="submission" date="2017-05" db="EMBL/GenBank/DDBJ databases">
        <title>Genomic insights into alkan degradation activity of Oleiphilus messinensis.</title>
        <authorList>
            <person name="Kozyavkin S.A."/>
            <person name="Slesarev A.I."/>
            <person name="Golyshin P.N."/>
            <person name="Korzhenkov A."/>
            <person name="Golyshina O.N."/>
            <person name="Toshchakov S.V."/>
        </authorList>
    </citation>
    <scope>NUCLEOTIDE SEQUENCE [LARGE SCALE GENOMIC DNA]</scope>
    <source>
        <strain evidence="1 2">ME102</strain>
    </source>
</reference>
<accession>A0A1Y0IEB9</accession>
<proteinExistence type="predicted"/>
<dbReference type="Pfam" id="PF12790">
    <property type="entry name" value="T6SS-SciN"/>
    <property type="match status" value="1"/>
</dbReference>
<dbReference type="PROSITE" id="PS51257">
    <property type="entry name" value="PROKAR_LIPOPROTEIN"/>
    <property type="match status" value="1"/>
</dbReference>
<dbReference type="PANTHER" id="PTHR37625:SF4">
    <property type="entry name" value="OUTER MEMBRANE LIPOPROTEIN"/>
    <property type="match status" value="1"/>
</dbReference>
<name>A0A1Y0IEB9_9GAMM</name>
<dbReference type="InterPro" id="IPR038706">
    <property type="entry name" value="Type_VI_SciN-like_sf"/>
</dbReference>
<dbReference type="EMBL" id="CP021425">
    <property type="protein sequence ID" value="ARU58852.1"/>
    <property type="molecule type" value="Genomic_DNA"/>
</dbReference>
<sequence>MRHMFSQNIRAIFTIVLAAMLLSSCASFREFMGFDTEAQLKFNISSAVNPDTNGRPSPIVINLLFLKDNRQFEQEDLISLLSNASERLGKDVIDTVRLKEFIPGEERIETFKLSNDTAYIGILAEYVQYQDAEAKLILPIEAHTTNKYFVNINKLSMSEKH</sequence>
<dbReference type="Gene3D" id="2.60.40.4150">
    <property type="entry name" value="Type VI secretion system, lipoprotein SciN"/>
    <property type="match status" value="1"/>
</dbReference>
<dbReference type="KEGG" id="ome:OLMES_4864"/>
<dbReference type="PANTHER" id="PTHR37625">
    <property type="entry name" value="OUTER MEMBRANE LIPOPROTEIN-RELATED"/>
    <property type="match status" value="1"/>
</dbReference>